<protein>
    <recommendedName>
        <fullName evidence="4">Ubiquitin 3 binding protein But2 C-terminal domain-containing protein</fullName>
    </recommendedName>
</protein>
<dbReference type="AlphaFoldDB" id="A0A8A1M8W7"/>
<accession>A0A8A1M8W7</accession>
<dbReference type="VEuPathDB" id="FungiDB:I7I51_05428"/>
<evidence type="ECO:0000256" key="1">
    <source>
        <dbReference type="SAM" id="SignalP"/>
    </source>
</evidence>
<keyword evidence="1" id="KW-0732">Signal</keyword>
<evidence type="ECO:0008006" key="4">
    <source>
        <dbReference type="Google" id="ProtNLM"/>
    </source>
</evidence>
<dbReference type="EMBL" id="CP069110">
    <property type="protein sequence ID" value="QSS60627.1"/>
    <property type="molecule type" value="Genomic_DNA"/>
</dbReference>
<proteinExistence type="predicted"/>
<dbReference type="Proteomes" id="UP000663671">
    <property type="component" value="Chromosome 4"/>
</dbReference>
<gene>
    <name evidence="2" type="ORF">I7I51_05428</name>
</gene>
<feature type="chain" id="PRO_5034656990" description="Ubiquitin 3 binding protein But2 C-terminal domain-containing protein" evidence="1">
    <location>
        <begin position="24"/>
        <end position="204"/>
    </location>
</feature>
<name>A0A8A1M8W7_AJECA</name>
<sequence length="204" mass="22655">MFVVTSPLAICVALLFLLRAAIAAPSNNAEPGLKATPDLPPPGANRPNLVTFDVLSQSFPDQPFLTNTFHVERSGGKNTVMSAFTVGGIAPNTTNCTLWWRKPSSRDPFYLVSGQNRSVDIWTTKPWFTEKPRTYPTWHNPPKKRQLLKQLEFPTRGKNKILIGSVPCHHTLSFLGALTLGQPGDALTWWLNEQGIRGFYLVAK</sequence>
<reference evidence="2" key="1">
    <citation type="submission" date="2021-01" db="EMBL/GenBank/DDBJ databases">
        <title>Chromosome-level genome assembly of a human fungal pathogen reveals clustering of transcriptionally co-regulated genes.</title>
        <authorList>
            <person name="Voorhies M."/>
            <person name="Cohen S."/>
            <person name="Shea T.P."/>
            <person name="Petrus S."/>
            <person name="Munoz J.F."/>
            <person name="Poplawski S."/>
            <person name="Goldman W.E."/>
            <person name="Michael T."/>
            <person name="Cuomo C.A."/>
            <person name="Sil A."/>
            <person name="Beyhan S."/>
        </authorList>
    </citation>
    <scope>NUCLEOTIDE SEQUENCE</scope>
    <source>
        <strain evidence="2">WU24</strain>
    </source>
</reference>
<dbReference type="OrthoDB" id="10298650at2759"/>
<organism evidence="2 3">
    <name type="scientific">Ajellomyces capsulatus</name>
    <name type="common">Darling's disease fungus</name>
    <name type="synonym">Histoplasma capsulatum</name>
    <dbReference type="NCBI Taxonomy" id="5037"/>
    <lineage>
        <taxon>Eukaryota</taxon>
        <taxon>Fungi</taxon>
        <taxon>Dikarya</taxon>
        <taxon>Ascomycota</taxon>
        <taxon>Pezizomycotina</taxon>
        <taxon>Eurotiomycetes</taxon>
        <taxon>Eurotiomycetidae</taxon>
        <taxon>Onygenales</taxon>
        <taxon>Ajellomycetaceae</taxon>
        <taxon>Histoplasma</taxon>
    </lineage>
</organism>
<evidence type="ECO:0000313" key="3">
    <source>
        <dbReference type="Proteomes" id="UP000663671"/>
    </source>
</evidence>
<feature type="signal peptide" evidence="1">
    <location>
        <begin position="1"/>
        <end position="23"/>
    </location>
</feature>
<evidence type="ECO:0000313" key="2">
    <source>
        <dbReference type="EMBL" id="QSS60627.1"/>
    </source>
</evidence>